<dbReference type="Proteomes" id="UP000035680">
    <property type="component" value="Unassembled WGS sequence"/>
</dbReference>
<organism evidence="1 2">
    <name type="scientific">Strongyloides venezuelensis</name>
    <name type="common">Threadworm</name>
    <dbReference type="NCBI Taxonomy" id="75913"/>
    <lineage>
        <taxon>Eukaryota</taxon>
        <taxon>Metazoa</taxon>
        <taxon>Ecdysozoa</taxon>
        <taxon>Nematoda</taxon>
        <taxon>Chromadorea</taxon>
        <taxon>Rhabditida</taxon>
        <taxon>Tylenchina</taxon>
        <taxon>Panagrolaimomorpha</taxon>
        <taxon>Strongyloidoidea</taxon>
        <taxon>Strongyloididae</taxon>
        <taxon>Strongyloides</taxon>
    </lineage>
</organism>
<keyword evidence="1" id="KW-1185">Reference proteome</keyword>
<reference evidence="2" key="2">
    <citation type="submission" date="2015-08" db="UniProtKB">
        <authorList>
            <consortium name="WormBaseParasite"/>
        </authorList>
    </citation>
    <scope>IDENTIFICATION</scope>
</reference>
<proteinExistence type="predicted"/>
<accession>A0A0K0F534</accession>
<sequence>MNSTTRFSNISSMFKAFYMFETLKLAEKFLFDNEVFPSSKNCPKCKNSLSLNGQSFRCVKKTCRANVTVRDGTFFIKMKAPLNVVLFYIYYFISGTRQNQIEMYLKIISATNAALHKYSRQLIANAVNECDVKIGGPVKIVEINEFKFEKRKHYRDYRVEGAWVLDNVELTSEKKLFVRVVESRDVETLLLITQQHVFPCTTIRTDR</sequence>
<dbReference type="AlphaFoldDB" id="A0A0K0F534"/>
<dbReference type="WBParaSite" id="SVE_0392400.1">
    <property type="protein sequence ID" value="SVE_0392400.1"/>
    <property type="gene ID" value="SVE_0392400"/>
</dbReference>
<dbReference type="STRING" id="75913.A0A0K0F534"/>
<reference evidence="1" key="1">
    <citation type="submission" date="2014-07" db="EMBL/GenBank/DDBJ databases">
        <authorList>
            <person name="Martin A.A"/>
            <person name="De Silva N."/>
        </authorList>
    </citation>
    <scope>NUCLEOTIDE SEQUENCE</scope>
</reference>
<name>A0A0K0F534_STRVS</name>
<protein>
    <submittedName>
        <fullName evidence="2">DUF223 domain-containing protein</fullName>
    </submittedName>
</protein>
<dbReference type="PANTHER" id="PTHR47163">
    <property type="entry name" value="DDE_TNP_IS1595 DOMAIN-CONTAINING PROTEIN"/>
    <property type="match status" value="1"/>
</dbReference>
<evidence type="ECO:0000313" key="1">
    <source>
        <dbReference type="Proteomes" id="UP000035680"/>
    </source>
</evidence>
<evidence type="ECO:0000313" key="2">
    <source>
        <dbReference type="WBParaSite" id="SVE_0392400.1"/>
    </source>
</evidence>
<dbReference type="InterPro" id="IPR053164">
    <property type="entry name" value="IS1016-like_transposase"/>
</dbReference>
<dbReference type="PANTHER" id="PTHR47163:SF2">
    <property type="entry name" value="SI:DKEY-17M8.2"/>
    <property type="match status" value="1"/>
</dbReference>